<dbReference type="PANTHER" id="PTHR48060">
    <property type="entry name" value="DNA DAMAGE-REPAIR/TOLERATION PROTEIN DRT100"/>
    <property type="match status" value="1"/>
</dbReference>
<protein>
    <submittedName>
        <fullName evidence="14">Tyrosine-sulfated glycopeptide receptor 1</fullName>
    </submittedName>
</protein>
<keyword evidence="12" id="KW-0325">Glycoprotein</keyword>
<proteinExistence type="inferred from homology"/>
<dbReference type="EMBL" id="JBFOLJ010000041">
    <property type="protein sequence ID" value="KAL2457388.1"/>
    <property type="molecule type" value="Genomic_DNA"/>
</dbReference>
<keyword evidence="6" id="KW-0812">Transmembrane</keyword>
<evidence type="ECO:0000256" key="6">
    <source>
        <dbReference type="ARBA" id="ARBA00022692"/>
    </source>
</evidence>
<comment type="similarity">
    <text evidence="3">Belongs to the RLP family.</text>
</comment>
<evidence type="ECO:0000256" key="10">
    <source>
        <dbReference type="ARBA" id="ARBA00023136"/>
    </source>
</evidence>
<evidence type="ECO:0000256" key="11">
    <source>
        <dbReference type="ARBA" id="ARBA00023170"/>
    </source>
</evidence>
<evidence type="ECO:0000256" key="4">
    <source>
        <dbReference type="ARBA" id="ARBA00022475"/>
    </source>
</evidence>
<dbReference type="GO" id="GO:0005886">
    <property type="term" value="C:plasma membrane"/>
    <property type="evidence" value="ECO:0007669"/>
    <property type="project" value="UniProtKB-SubCell"/>
</dbReference>
<dbReference type="Proteomes" id="UP001604277">
    <property type="component" value="Unassembled WGS sequence"/>
</dbReference>
<keyword evidence="15" id="KW-1185">Reference proteome</keyword>
<dbReference type="PANTHER" id="PTHR48060:SF21">
    <property type="entry name" value="L DOMAIN-LIKE PROTEIN"/>
    <property type="match status" value="1"/>
</dbReference>
<gene>
    <name evidence="14" type="ORF">Fot_56347</name>
</gene>
<dbReference type="InterPro" id="IPR013210">
    <property type="entry name" value="LRR_N_plant-typ"/>
</dbReference>
<comment type="subcellular location">
    <subcellularLocation>
        <location evidence="2">Cell membrane</location>
    </subcellularLocation>
    <subcellularLocation>
        <location evidence="1">Membrane</location>
        <topology evidence="1">Single-pass membrane protein</topology>
    </subcellularLocation>
</comment>
<dbReference type="AlphaFoldDB" id="A0ABD1P227"/>
<dbReference type="FunFam" id="3.80.10.10:FF:000041">
    <property type="entry name" value="LRR receptor-like serine/threonine-protein kinase ERECTA"/>
    <property type="match status" value="1"/>
</dbReference>
<keyword evidence="11 14" id="KW-0675">Receptor</keyword>
<evidence type="ECO:0000256" key="12">
    <source>
        <dbReference type="ARBA" id="ARBA00023180"/>
    </source>
</evidence>
<dbReference type="Pfam" id="PF13855">
    <property type="entry name" value="LRR_8"/>
    <property type="match status" value="2"/>
</dbReference>
<keyword evidence="10" id="KW-0472">Membrane</keyword>
<evidence type="ECO:0000256" key="8">
    <source>
        <dbReference type="ARBA" id="ARBA00022737"/>
    </source>
</evidence>
<dbReference type="Gene3D" id="3.80.10.10">
    <property type="entry name" value="Ribonuclease Inhibitor"/>
    <property type="match status" value="4"/>
</dbReference>
<evidence type="ECO:0000256" key="3">
    <source>
        <dbReference type="ARBA" id="ARBA00009592"/>
    </source>
</evidence>
<sequence>MAVSRLEVAELSGFATPCHAACRKVEHNSLRAFSFNVSSRVPLNWSSSVDCCTWEGVGCDNRDRVIHLWLPSRGLVGRISPDITNLTHLYQLNLSLNSLSGPLPDRFVMSLKRLEIVDLSYNRLLGNFAASDKLPATIQMVDLSSNRFHGTIAYSFFELALNLQSFNINNNSFSGPIPSSICEFSPSIQRLDFSRNLYSGPISEGFGQCSNLLSLRAGFNYLSEGVPKDIYMVPTLQELYLPGNRLSGVIDGSIVNLINLTTLALYGNELTGIIPQHIGRLSNLENLLLHINKLNGTLPQSLTNCTRLTTLNLRVNLLEGELSAFDFSKFIQLRSIDLGNNFFSGRWPASLFLCKNLTAIRLSTNSLNGEVLPDILALQSLSFLSLSNNSLNNFTSAIRILTGCKNLTTLILSKNFYNEPLPGDENLIRADEFQNLQVLGLGGCGFTGQIPMWLSRLDKLEVLDLSLNNITGSVPGWFGNLPNLFYLDLSQNLLSGYFTMELIKLRRLATQQTSDQGKYTVTNRILISKHKVLKTSAQVQDLETSFKCTGDEVTIETSDEDEKDYIIEGRDEVTSGQLGWRWSMQAALVVAVA</sequence>
<keyword evidence="9" id="KW-1133">Transmembrane helix</keyword>
<dbReference type="InterPro" id="IPR032675">
    <property type="entry name" value="LRR_dom_sf"/>
</dbReference>
<feature type="domain" description="Leucine-rich repeat-containing N-terminal plant-type" evidence="13">
    <location>
        <begin position="35"/>
        <end position="60"/>
    </location>
</feature>
<reference evidence="15" key="1">
    <citation type="submission" date="2024-07" db="EMBL/GenBank/DDBJ databases">
        <title>Two chromosome-level genome assemblies of Korean endemic species Abeliophyllum distichum and Forsythia ovata (Oleaceae).</title>
        <authorList>
            <person name="Jang H."/>
        </authorList>
    </citation>
    <scope>NUCLEOTIDE SEQUENCE [LARGE SCALE GENOMIC DNA]</scope>
</reference>
<evidence type="ECO:0000256" key="7">
    <source>
        <dbReference type="ARBA" id="ARBA00022729"/>
    </source>
</evidence>
<dbReference type="Pfam" id="PF08263">
    <property type="entry name" value="LRRNT_2"/>
    <property type="match status" value="1"/>
</dbReference>
<evidence type="ECO:0000313" key="14">
    <source>
        <dbReference type="EMBL" id="KAL2457388.1"/>
    </source>
</evidence>
<dbReference type="SUPFAM" id="SSF52047">
    <property type="entry name" value="RNI-like"/>
    <property type="match status" value="1"/>
</dbReference>
<dbReference type="Pfam" id="PF00560">
    <property type="entry name" value="LRR_1"/>
    <property type="match status" value="1"/>
</dbReference>
<comment type="caution">
    <text evidence="14">The sequence shown here is derived from an EMBL/GenBank/DDBJ whole genome shotgun (WGS) entry which is preliminary data.</text>
</comment>
<keyword evidence="8" id="KW-0677">Repeat</keyword>
<evidence type="ECO:0000256" key="5">
    <source>
        <dbReference type="ARBA" id="ARBA00022614"/>
    </source>
</evidence>
<dbReference type="InterPro" id="IPR001611">
    <property type="entry name" value="Leu-rich_rpt"/>
</dbReference>
<evidence type="ECO:0000313" key="15">
    <source>
        <dbReference type="Proteomes" id="UP001604277"/>
    </source>
</evidence>
<dbReference type="FunFam" id="3.80.10.10:FF:000213">
    <property type="entry name" value="Tyrosine-sulfated glycopeptide receptor 1"/>
    <property type="match status" value="1"/>
</dbReference>
<accession>A0ABD1P227</accession>
<keyword evidence="4" id="KW-1003">Cell membrane</keyword>
<evidence type="ECO:0000259" key="13">
    <source>
        <dbReference type="Pfam" id="PF08263"/>
    </source>
</evidence>
<evidence type="ECO:0000256" key="2">
    <source>
        <dbReference type="ARBA" id="ARBA00004236"/>
    </source>
</evidence>
<dbReference type="InterPro" id="IPR053211">
    <property type="entry name" value="DNA_repair-toleration"/>
</dbReference>
<dbReference type="FunFam" id="3.80.10.10:FF:000129">
    <property type="entry name" value="Leucine-rich repeat receptor-like kinase"/>
    <property type="match status" value="1"/>
</dbReference>
<organism evidence="14 15">
    <name type="scientific">Forsythia ovata</name>
    <dbReference type="NCBI Taxonomy" id="205694"/>
    <lineage>
        <taxon>Eukaryota</taxon>
        <taxon>Viridiplantae</taxon>
        <taxon>Streptophyta</taxon>
        <taxon>Embryophyta</taxon>
        <taxon>Tracheophyta</taxon>
        <taxon>Spermatophyta</taxon>
        <taxon>Magnoliopsida</taxon>
        <taxon>eudicotyledons</taxon>
        <taxon>Gunneridae</taxon>
        <taxon>Pentapetalae</taxon>
        <taxon>asterids</taxon>
        <taxon>lamiids</taxon>
        <taxon>Lamiales</taxon>
        <taxon>Oleaceae</taxon>
        <taxon>Forsythieae</taxon>
        <taxon>Forsythia</taxon>
    </lineage>
</organism>
<keyword evidence="5" id="KW-0433">Leucine-rich repeat</keyword>
<evidence type="ECO:0000256" key="9">
    <source>
        <dbReference type="ARBA" id="ARBA00022989"/>
    </source>
</evidence>
<keyword evidence="7" id="KW-0732">Signal</keyword>
<dbReference type="SUPFAM" id="SSF52058">
    <property type="entry name" value="L domain-like"/>
    <property type="match status" value="1"/>
</dbReference>
<evidence type="ECO:0000256" key="1">
    <source>
        <dbReference type="ARBA" id="ARBA00004167"/>
    </source>
</evidence>
<name>A0ABD1P227_9LAMI</name>